<dbReference type="PANTHER" id="PTHR35813:SF1">
    <property type="entry name" value="INNER MEMBRANE PROTEIN YBAN"/>
    <property type="match status" value="1"/>
</dbReference>
<dbReference type="GO" id="GO:0005886">
    <property type="term" value="C:plasma membrane"/>
    <property type="evidence" value="ECO:0007669"/>
    <property type="project" value="TreeGrafter"/>
</dbReference>
<keyword evidence="1" id="KW-1133">Transmembrane helix</keyword>
<feature type="transmembrane region" description="Helical" evidence="1">
    <location>
        <begin position="95"/>
        <end position="114"/>
    </location>
</feature>
<evidence type="ECO:0000256" key="1">
    <source>
        <dbReference type="SAM" id="Phobius"/>
    </source>
</evidence>
<organism evidence="2 3">
    <name type="scientific">Limnoglobus roseus</name>
    <dbReference type="NCBI Taxonomy" id="2598579"/>
    <lineage>
        <taxon>Bacteria</taxon>
        <taxon>Pseudomonadati</taxon>
        <taxon>Planctomycetota</taxon>
        <taxon>Planctomycetia</taxon>
        <taxon>Gemmatales</taxon>
        <taxon>Gemmataceae</taxon>
        <taxon>Limnoglobus</taxon>
    </lineage>
</organism>
<dbReference type="KEGG" id="lrs:PX52LOC_01375"/>
<dbReference type="PANTHER" id="PTHR35813">
    <property type="entry name" value="INNER MEMBRANE PROTEIN YBAN"/>
    <property type="match status" value="1"/>
</dbReference>
<sequence length="155" mass="17000">MSDPGTVLKPPRPRPVQARGLKRLVFLSFGCLFVAIAVAGALLPGIPTTPWVLSAAYCFDRSSDRFSRWLRRAPVFGKLIADWERYRGIRRPIKVMAVCTVVTVVSLSIIFSGLPVFVKWMIGVWACIGVCTIVFVVPTAKIVNDNSPPVVTDGL</sequence>
<dbReference type="RefSeq" id="WP_168218842.1">
    <property type="nucleotide sequence ID" value="NZ_CP042425.1"/>
</dbReference>
<name>A0A5C1A8X2_9BACT</name>
<reference evidence="3" key="1">
    <citation type="submission" date="2019-08" db="EMBL/GenBank/DDBJ databases">
        <title>Limnoglobus roseus gen. nov., sp. nov., a novel freshwater planctomycete with a giant genome from the family Gemmataceae.</title>
        <authorList>
            <person name="Kulichevskaya I.S."/>
            <person name="Naumoff D.G."/>
            <person name="Miroshnikov K."/>
            <person name="Ivanova A."/>
            <person name="Philippov D.A."/>
            <person name="Hakobyan A."/>
            <person name="Rijpstra I.C."/>
            <person name="Sinninghe Damste J.S."/>
            <person name="Liesack W."/>
            <person name="Dedysh S.N."/>
        </authorList>
    </citation>
    <scope>NUCLEOTIDE SEQUENCE [LARGE SCALE GENOMIC DNA]</scope>
    <source>
        <strain evidence="3">PX52</strain>
    </source>
</reference>
<dbReference type="Pfam" id="PF04304">
    <property type="entry name" value="DUF454"/>
    <property type="match status" value="1"/>
</dbReference>
<gene>
    <name evidence="2" type="ORF">PX52LOC_01375</name>
</gene>
<proteinExistence type="predicted"/>
<dbReference type="AlphaFoldDB" id="A0A5C1A8X2"/>
<protein>
    <recommendedName>
        <fullName evidence="4">DUF454 domain-containing protein</fullName>
    </recommendedName>
</protein>
<evidence type="ECO:0000313" key="3">
    <source>
        <dbReference type="Proteomes" id="UP000324974"/>
    </source>
</evidence>
<keyword evidence="1" id="KW-0472">Membrane</keyword>
<evidence type="ECO:0000313" key="2">
    <source>
        <dbReference type="EMBL" id="QEL14486.1"/>
    </source>
</evidence>
<dbReference type="EMBL" id="CP042425">
    <property type="protein sequence ID" value="QEL14486.1"/>
    <property type="molecule type" value="Genomic_DNA"/>
</dbReference>
<dbReference type="Proteomes" id="UP000324974">
    <property type="component" value="Chromosome"/>
</dbReference>
<keyword evidence="3" id="KW-1185">Reference proteome</keyword>
<feature type="transmembrane region" description="Helical" evidence="1">
    <location>
        <begin position="120"/>
        <end position="137"/>
    </location>
</feature>
<evidence type="ECO:0008006" key="4">
    <source>
        <dbReference type="Google" id="ProtNLM"/>
    </source>
</evidence>
<keyword evidence="1" id="KW-0812">Transmembrane</keyword>
<feature type="transmembrane region" description="Helical" evidence="1">
    <location>
        <begin position="24"/>
        <end position="43"/>
    </location>
</feature>
<accession>A0A5C1A8X2</accession>
<dbReference type="InterPro" id="IPR007401">
    <property type="entry name" value="DUF454"/>
</dbReference>